<dbReference type="Proteomes" id="UP001081467">
    <property type="component" value="Unassembled WGS sequence"/>
</dbReference>
<dbReference type="PANTHER" id="PTHR30408">
    <property type="entry name" value="TYPE-1 RESTRICTION ENZYME ECOKI SPECIFICITY PROTEIN"/>
    <property type="match status" value="1"/>
</dbReference>
<keyword evidence="6" id="KW-1185">Reference proteome</keyword>
<dbReference type="Gene3D" id="3.90.220.20">
    <property type="entry name" value="DNA methylase specificity domains"/>
    <property type="match status" value="1"/>
</dbReference>
<evidence type="ECO:0000256" key="3">
    <source>
        <dbReference type="ARBA" id="ARBA00023125"/>
    </source>
</evidence>
<comment type="similarity">
    <text evidence="1">Belongs to the type-I restriction system S methylase family.</text>
</comment>
<accession>A0ABT4JMD6</accession>
<dbReference type="InterPro" id="IPR052021">
    <property type="entry name" value="Type-I_RS_S_subunit"/>
</dbReference>
<keyword evidence="5" id="KW-0255">Endonuclease</keyword>
<dbReference type="GO" id="GO:0004519">
    <property type="term" value="F:endonuclease activity"/>
    <property type="evidence" value="ECO:0007669"/>
    <property type="project" value="UniProtKB-KW"/>
</dbReference>
<dbReference type="InterPro" id="IPR044946">
    <property type="entry name" value="Restrct_endonuc_typeI_TRD_sf"/>
</dbReference>
<dbReference type="Pfam" id="PF01420">
    <property type="entry name" value="Methylase_S"/>
    <property type="match status" value="1"/>
</dbReference>
<dbReference type="GO" id="GO:0016787">
    <property type="term" value="F:hydrolase activity"/>
    <property type="evidence" value="ECO:0007669"/>
    <property type="project" value="UniProtKB-KW"/>
</dbReference>
<protein>
    <submittedName>
        <fullName evidence="5">Restriction endonuclease subunit S</fullName>
        <ecNumber evidence="5">3.1.21.-</ecNumber>
    </submittedName>
</protein>
<dbReference type="InterPro" id="IPR000055">
    <property type="entry name" value="Restrct_endonuc_typeI_TRD"/>
</dbReference>
<comment type="caution">
    <text evidence="5">The sequence shown here is derived from an EMBL/GenBank/DDBJ whole genome shotgun (WGS) entry which is preliminary data.</text>
</comment>
<dbReference type="SUPFAM" id="SSF116734">
    <property type="entry name" value="DNA methylase specificity domain"/>
    <property type="match status" value="1"/>
</dbReference>
<keyword evidence="2" id="KW-0680">Restriction system</keyword>
<dbReference type="PANTHER" id="PTHR30408:SF12">
    <property type="entry name" value="TYPE I RESTRICTION ENZYME MJAVIII SPECIFICITY SUBUNIT"/>
    <property type="match status" value="1"/>
</dbReference>
<gene>
    <name evidence="5" type="ORF">N0K80_05025</name>
</gene>
<dbReference type="EC" id="3.1.21.-" evidence="5"/>
<evidence type="ECO:0000313" key="6">
    <source>
        <dbReference type="Proteomes" id="UP001081467"/>
    </source>
</evidence>
<evidence type="ECO:0000313" key="5">
    <source>
        <dbReference type="EMBL" id="MCZ2491519.1"/>
    </source>
</evidence>
<name>A0ABT4JMD6_9LACO</name>
<feature type="domain" description="Type I restriction modification DNA specificity" evidence="4">
    <location>
        <begin position="40"/>
        <end position="208"/>
    </location>
</feature>
<keyword evidence="5" id="KW-0540">Nuclease</keyword>
<organism evidence="5 6">
    <name type="scientific">Dellaglioa carnosa</name>
    <dbReference type="NCBI Taxonomy" id="2995136"/>
    <lineage>
        <taxon>Bacteria</taxon>
        <taxon>Bacillati</taxon>
        <taxon>Bacillota</taxon>
        <taxon>Bacilli</taxon>
        <taxon>Lactobacillales</taxon>
        <taxon>Lactobacillaceae</taxon>
        <taxon>Dellaglioa</taxon>
    </lineage>
</organism>
<dbReference type="RefSeq" id="WP_269024052.1">
    <property type="nucleotide sequence ID" value="NZ_JANXKW010000003.1"/>
</dbReference>
<dbReference type="EMBL" id="JANXLI010000003">
    <property type="protein sequence ID" value="MCZ2491519.1"/>
    <property type="molecule type" value="Genomic_DNA"/>
</dbReference>
<keyword evidence="5" id="KW-0378">Hydrolase</keyword>
<proteinExistence type="inferred from homology"/>
<reference evidence="5" key="1">
    <citation type="submission" date="2022-09" db="EMBL/GenBank/DDBJ databases">
        <title>Diversity of Dellaglioa algida.</title>
        <authorList>
            <person name="Matthias E."/>
            <person name="Werum V."/>
        </authorList>
    </citation>
    <scope>NUCLEOTIDE SEQUENCE</scope>
    <source>
        <strain evidence="5">TMW 2.2523</strain>
    </source>
</reference>
<evidence type="ECO:0000256" key="2">
    <source>
        <dbReference type="ARBA" id="ARBA00022747"/>
    </source>
</evidence>
<evidence type="ECO:0000259" key="4">
    <source>
        <dbReference type="Pfam" id="PF01420"/>
    </source>
</evidence>
<keyword evidence="3" id="KW-0238">DNA-binding</keyword>
<sequence length="220" mass="25465">MALHQEKALTLRRAKKSFLQSLFPTAHKSVPQLRFTNFKDNWNQRELGEIFTERSDRSSMGELISVTINSGVIKSSELIRKDNSSSNKSNYKIVKKNDIAYNSMRMWQGASGYSVYDGILSPAYTVITPREGIDAELFSFLFKRNDMIQIFQKNSQGLTSDTWNLKFPTLSKIKINVPDNQEQLTIKKFLKHVDIMITLQQTKIDKLQKIKKAYLQKMFI</sequence>
<evidence type="ECO:0000256" key="1">
    <source>
        <dbReference type="ARBA" id="ARBA00010923"/>
    </source>
</evidence>